<dbReference type="Gene3D" id="1.25.40.10">
    <property type="entry name" value="Tetratricopeptide repeat domain"/>
    <property type="match status" value="1"/>
</dbReference>
<dbReference type="GO" id="GO:0005886">
    <property type="term" value="C:plasma membrane"/>
    <property type="evidence" value="ECO:0007669"/>
    <property type="project" value="TreeGrafter"/>
</dbReference>
<organism evidence="2 3">
    <name type="scientific">Copranaerobaculum intestinale</name>
    <dbReference type="NCBI Taxonomy" id="2692629"/>
    <lineage>
        <taxon>Bacteria</taxon>
        <taxon>Bacillati</taxon>
        <taxon>Bacillota</taxon>
        <taxon>Erysipelotrichia</taxon>
        <taxon>Erysipelotrichales</taxon>
        <taxon>Erysipelotrichaceae</taxon>
        <taxon>Copranaerobaculum</taxon>
    </lineage>
</organism>
<dbReference type="CDD" id="cd01949">
    <property type="entry name" value="GGDEF"/>
    <property type="match status" value="1"/>
</dbReference>
<reference evidence="2 3" key="1">
    <citation type="submission" date="2019-12" db="EMBL/GenBank/DDBJ databases">
        <authorList>
            <person name="Yang R."/>
        </authorList>
    </citation>
    <scope>NUCLEOTIDE SEQUENCE [LARGE SCALE GENOMIC DNA]</scope>
    <source>
        <strain evidence="2 3">DONG20-135</strain>
    </source>
</reference>
<dbReference type="SMART" id="SM00267">
    <property type="entry name" value="GGDEF"/>
    <property type="match status" value="1"/>
</dbReference>
<dbReference type="EMBL" id="WUUQ01000001">
    <property type="protein sequence ID" value="MXQ72864.1"/>
    <property type="molecule type" value="Genomic_DNA"/>
</dbReference>
<dbReference type="Gene3D" id="3.30.70.270">
    <property type="match status" value="1"/>
</dbReference>
<evidence type="ECO:0000259" key="1">
    <source>
        <dbReference type="PROSITE" id="PS50887"/>
    </source>
</evidence>
<feature type="domain" description="GGDEF" evidence="1">
    <location>
        <begin position="391"/>
        <end position="520"/>
    </location>
</feature>
<dbReference type="RefSeq" id="WP_160624340.1">
    <property type="nucleotide sequence ID" value="NZ_WUUQ01000001.1"/>
</dbReference>
<gene>
    <name evidence="2" type="ORF">GSF08_02750</name>
</gene>
<dbReference type="PANTHER" id="PTHR45138">
    <property type="entry name" value="REGULATORY COMPONENTS OF SENSORY TRANSDUCTION SYSTEM"/>
    <property type="match status" value="1"/>
</dbReference>
<dbReference type="SUPFAM" id="SSF48452">
    <property type="entry name" value="TPR-like"/>
    <property type="match status" value="1"/>
</dbReference>
<dbReference type="InterPro" id="IPR011990">
    <property type="entry name" value="TPR-like_helical_dom_sf"/>
</dbReference>
<dbReference type="GO" id="GO:1902201">
    <property type="term" value="P:negative regulation of bacterial-type flagellum-dependent cell motility"/>
    <property type="evidence" value="ECO:0007669"/>
    <property type="project" value="TreeGrafter"/>
</dbReference>
<reference evidence="2 3" key="2">
    <citation type="submission" date="2020-01" db="EMBL/GenBank/DDBJ databases">
        <title>Clostridiaceae sp. nov. isolated from the gut of human by culturomics.</title>
        <authorList>
            <person name="Chang Y."/>
        </authorList>
    </citation>
    <scope>NUCLEOTIDE SEQUENCE [LARGE SCALE GENOMIC DNA]</scope>
    <source>
        <strain evidence="2 3">DONG20-135</strain>
    </source>
</reference>
<dbReference type="PROSITE" id="PS50887">
    <property type="entry name" value="GGDEF"/>
    <property type="match status" value="1"/>
</dbReference>
<dbReference type="Proteomes" id="UP000434036">
    <property type="component" value="Unassembled WGS sequence"/>
</dbReference>
<dbReference type="PANTHER" id="PTHR45138:SF9">
    <property type="entry name" value="DIGUANYLATE CYCLASE DGCM-RELATED"/>
    <property type="match status" value="1"/>
</dbReference>
<dbReference type="InterPro" id="IPR050469">
    <property type="entry name" value="Diguanylate_Cyclase"/>
</dbReference>
<proteinExistence type="predicted"/>
<dbReference type="InterPro" id="IPR000160">
    <property type="entry name" value="GGDEF_dom"/>
</dbReference>
<comment type="caution">
    <text evidence="2">The sequence shown here is derived from an EMBL/GenBank/DDBJ whole genome shotgun (WGS) entry which is preliminary data.</text>
</comment>
<dbReference type="GO" id="GO:0052621">
    <property type="term" value="F:diguanylate cyclase activity"/>
    <property type="evidence" value="ECO:0007669"/>
    <property type="project" value="TreeGrafter"/>
</dbReference>
<protein>
    <submittedName>
        <fullName evidence="2">Diguanylate cyclase</fullName>
    </submittedName>
</protein>
<dbReference type="InterPro" id="IPR043128">
    <property type="entry name" value="Rev_trsase/Diguanyl_cyclase"/>
</dbReference>
<accession>A0A6N8U6C1</accession>
<keyword evidence="3" id="KW-1185">Reference proteome</keyword>
<dbReference type="GO" id="GO:0043709">
    <property type="term" value="P:cell adhesion involved in single-species biofilm formation"/>
    <property type="evidence" value="ECO:0007669"/>
    <property type="project" value="TreeGrafter"/>
</dbReference>
<dbReference type="SUPFAM" id="SSF55073">
    <property type="entry name" value="Nucleotide cyclase"/>
    <property type="match status" value="1"/>
</dbReference>
<evidence type="ECO:0000313" key="2">
    <source>
        <dbReference type="EMBL" id="MXQ72864.1"/>
    </source>
</evidence>
<sequence>MKNVEQMEHLEKQLESYRKQRDLDSIFSCAQELLKLAEASDNSYYQTISNYHIANTLYQRGKYLEALDYAANGIRHGEVAVYPFYLVQLHNLIGVLYGTLGDDINSVQYTLQAYYIAKKHGVNKYLHILINNLGVLFFDLGFYDIAYDYFCQSFQLRNIHSYDDLQISDGFNIGNLIGCCIHLKKTEDYVKWNRYYTQYCKRFTENTVKNDYLLYQIYQNYYQQDFGTMIEKINTFLSCCDRDKDNLHTFKDLLQIFKLSIEVQAEDMSIKVFDRLTSIIKQYPEYERNSELAKLQVKYYLTFKNPDMLNQSLLAYYQAKEKEAEISKVNLKQSLLTRIDLEKVTYEQEIILKKNDELRKNIEIEEFTKVLNKSSFRRYVEDELQNMHHDQYLGFFIVDIDKFKRLNDTKGHLYGDKILLELVDILKQNIRETDYIGRIGGDEFCILIKNVLSLDYLHESAVHLLNSIRKIQNGVDDISASIGISVTDSGVSYEKLFKAADDAMYEVKKRGGNDYSLQLLHHQSK</sequence>
<dbReference type="InterPro" id="IPR029787">
    <property type="entry name" value="Nucleotide_cyclase"/>
</dbReference>
<dbReference type="AlphaFoldDB" id="A0A6N8U6C1"/>
<dbReference type="NCBIfam" id="TIGR00254">
    <property type="entry name" value="GGDEF"/>
    <property type="match status" value="1"/>
</dbReference>
<dbReference type="Pfam" id="PF00990">
    <property type="entry name" value="GGDEF"/>
    <property type="match status" value="1"/>
</dbReference>
<name>A0A6N8U6C1_9FIRM</name>
<evidence type="ECO:0000313" key="3">
    <source>
        <dbReference type="Proteomes" id="UP000434036"/>
    </source>
</evidence>